<dbReference type="OrthoDB" id="9810876at2"/>
<dbReference type="PANTHER" id="PTHR34184">
    <property type="entry name" value="UPF0718 PROTEIN YCGR"/>
    <property type="match status" value="1"/>
</dbReference>
<dbReference type="RefSeq" id="WP_092118910.1">
    <property type="nucleotide sequence ID" value="NZ_FMXO01000006.1"/>
</dbReference>
<keyword evidence="9" id="KW-1185">Reference proteome</keyword>
<feature type="transmembrane region" description="Helical" evidence="7">
    <location>
        <begin position="87"/>
        <end position="111"/>
    </location>
</feature>
<reference evidence="8 9" key="1">
    <citation type="submission" date="2016-10" db="EMBL/GenBank/DDBJ databases">
        <authorList>
            <person name="de Groot N.N."/>
        </authorList>
    </citation>
    <scope>NUCLEOTIDE SEQUENCE [LARGE SCALE GENOMIC DNA]</scope>
    <source>
        <strain evidence="8 9">ASO4-2</strain>
    </source>
</reference>
<dbReference type="Pfam" id="PF03773">
    <property type="entry name" value="ArsP_1"/>
    <property type="match status" value="1"/>
</dbReference>
<feature type="transmembrane region" description="Helical" evidence="7">
    <location>
        <begin position="274"/>
        <end position="296"/>
    </location>
</feature>
<dbReference type="Proteomes" id="UP000198771">
    <property type="component" value="Unassembled WGS sequence"/>
</dbReference>
<feature type="transmembrane region" description="Helical" evidence="7">
    <location>
        <begin position="12"/>
        <end position="37"/>
    </location>
</feature>
<evidence type="ECO:0000313" key="9">
    <source>
        <dbReference type="Proteomes" id="UP000198771"/>
    </source>
</evidence>
<keyword evidence="6 7" id="KW-0472">Membrane</keyword>
<evidence type="ECO:0008006" key="10">
    <source>
        <dbReference type="Google" id="ProtNLM"/>
    </source>
</evidence>
<keyword evidence="4 7" id="KW-0812">Transmembrane</keyword>
<dbReference type="GO" id="GO:0005886">
    <property type="term" value="C:plasma membrane"/>
    <property type="evidence" value="ECO:0007669"/>
    <property type="project" value="UniProtKB-SubCell"/>
</dbReference>
<evidence type="ECO:0000256" key="5">
    <source>
        <dbReference type="ARBA" id="ARBA00022989"/>
    </source>
</evidence>
<sequence length="299" mass="32534">MIDALLHAKMIFLSIIFESFPFILLGALFSSLVLVLIPENFFRRWLPDNPWLSLFPAVLLSALFPICECAIIPVIRSLVRKGMPLAAGAVFLVAAPVLNPVVAASTLFAFGLNPDVLILRLALSAVAALIVGSVVCLLRKPLEQSIPRELPMDHGHAPKSLRKAQTWHEIARHTTSEFFTVGCYFIFGALIASLFQTFLHQAVLLEIGSEPWSATIVMMILAYLLSLCSAADAFVAASFGAAFTLPSLLAFLVFGPMLDLKNTAMLLGYFPLRFVGVFIASGTLAVFILVMGLHYLGIQ</sequence>
<gene>
    <name evidence="8" type="ORF">SAMN05660653_01308</name>
</gene>
<dbReference type="STRING" id="617002.SAMN05660653_01308"/>
<evidence type="ECO:0000256" key="2">
    <source>
        <dbReference type="ARBA" id="ARBA00006386"/>
    </source>
</evidence>
<protein>
    <recommendedName>
        <fullName evidence="10">Permease</fullName>
    </recommendedName>
</protein>
<evidence type="ECO:0000256" key="1">
    <source>
        <dbReference type="ARBA" id="ARBA00004651"/>
    </source>
</evidence>
<dbReference type="AlphaFoldDB" id="A0A1G6C2M7"/>
<keyword evidence="3" id="KW-1003">Cell membrane</keyword>
<name>A0A1G6C2M7_9BACT</name>
<keyword evidence="5 7" id="KW-1133">Transmembrane helix</keyword>
<feature type="transmembrane region" description="Helical" evidence="7">
    <location>
        <begin position="57"/>
        <end position="75"/>
    </location>
</feature>
<evidence type="ECO:0000256" key="4">
    <source>
        <dbReference type="ARBA" id="ARBA00022692"/>
    </source>
</evidence>
<evidence type="ECO:0000256" key="3">
    <source>
        <dbReference type="ARBA" id="ARBA00022475"/>
    </source>
</evidence>
<evidence type="ECO:0000256" key="7">
    <source>
        <dbReference type="SAM" id="Phobius"/>
    </source>
</evidence>
<evidence type="ECO:0000256" key="6">
    <source>
        <dbReference type="ARBA" id="ARBA00023136"/>
    </source>
</evidence>
<comment type="subcellular location">
    <subcellularLocation>
        <location evidence="1">Cell membrane</location>
        <topology evidence="1">Multi-pass membrane protein</topology>
    </subcellularLocation>
</comment>
<feature type="transmembrane region" description="Helical" evidence="7">
    <location>
        <begin position="211"/>
        <end position="227"/>
    </location>
</feature>
<accession>A0A1G6C2M7</accession>
<dbReference type="InterPro" id="IPR005524">
    <property type="entry name" value="DUF318"/>
</dbReference>
<dbReference type="InterPro" id="IPR052923">
    <property type="entry name" value="UPF0718"/>
</dbReference>
<organism evidence="8 9">
    <name type="scientific">Desulfonatronum thiosulfatophilum</name>
    <dbReference type="NCBI Taxonomy" id="617002"/>
    <lineage>
        <taxon>Bacteria</taxon>
        <taxon>Pseudomonadati</taxon>
        <taxon>Thermodesulfobacteriota</taxon>
        <taxon>Desulfovibrionia</taxon>
        <taxon>Desulfovibrionales</taxon>
        <taxon>Desulfonatronaceae</taxon>
        <taxon>Desulfonatronum</taxon>
    </lineage>
</organism>
<proteinExistence type="inferred from homology"/>
<feature type="transmembrane region" description="Helical" evidence="7">
    <location>
        <begin position="178"/>
        <end position="199"/>
    </location>
</feature>
<dbReference type="PANTHER" id="PTHR34184:SF4">
    <property type="entry name" value="UPF0718 PROTEIN YCGR"/>
    <property type="match status" value="1"/>
</dbReference>
<evidence type="ECO:0000313" key="8">
    <source>
        <dbReference type="EMBL" id="SDB27058.1"/>
    </source>
</evidence>
<comment type="similarity">
    <text evidence="2">Belongs to the UPF0718 family.</text>
</comment>
<dbReference type="EMBL" id="FMXO01000006">
    <property type="protein sequence ID" value="SDB27058.1"/>
    <property type="molecule type" value="Genomic_DNA"/>
</dbReference>
<feature type="transmembrane region" description="Helical" evidence="7">
    <location>
        <begin position="117"/>
        <end position="138"/>
    </location>
</feature>
<feature type="transmembrane region" description="Helical" evidence="7">
    <location>
        <begin position="234"/>
        <end position="254"/>
    </location>
</feature>